<name>A0AAE1MS11_9FABA</name>
<evidence type="ECO:0000313" key="3">
    <source>
        <dbReference type="EMBL" id="KAK4270941.1"/>
    </source>
</evidence>
<sequence length="110" mass="12118">MKAFIMDLRSKFKGLDDIYVWHTLCGAWGGVRPGATHLNLKIIPCKLSPGLDGTMRDLAVVRIVEGSVGLVHPDQVNDFYDSMHSHLAKSGVTGVKVDVIYALEYDVCDE</sequence>
<dbReference type="Proteomes" id="UP001293593">
    <property type="component" value="Unassembled WGS sequence"/>
</dbReference>
<evidence type="ECO:0000256" key="2">
    <source>
        <dbReference type="ARBA" id="ARBA00023277"/>
    </source>
</evidence>
<comment type="caution">
    <text evidence="3">The sequence shown here is derived from an EMBL/GenBank/DDBJ whole genome shotgun (WGS) entry which is preliminary data.</text>
</comment>
<keyword evidence="4" id="KW-1185">Reference proteome</keyword>
<dbReference type="AlphaFoldDB" id="A0AAE1MS11"/>
<comment type="similarity">
    <text evidence="1">Belongs to the glycosyl hydrolases 36 family.</text>
</comment>
<organism evidence="3 4">
    <name type="scientific">Acacia crassicarpa</name>
    <name type="common">northern wattle</name>
    <dbReference type="NCBI Taxonomy" id="499986"/>
    <lineage>
        <taxon>Eukaryota</taxon>
        <taxon>Viridiplantae</taxon>
        <taxon>Streptophyta</taxon>
        <taxon>Embryophyta</taxon>
        <taxon>Tracheophyta</taxon>
        <taxon>Spermatophyta</taxon>
        <taxon>Magnoliopsida</taxon>
        <taxon>eudicotyledons</taxon>
        <taxon>Gunneridae</taxon>
        <taxon>Pentapetalae</taxon>
        <taxon>rosids</taxon>
        <taxon>fabids</taxon>
        <taxon>Fabales</taxon>
        <taxon>Fabaceae</taxon>
        <taxon>Caesalpinioideae</taxon>
        <taxon>mimosoid clade</taxon>
        <taxon>Acacieae</taxon>
        <taxon>Acacia</taxon>
    </lineage>
</organism>
<evidence type="ECO:0000256" key="1">
    <source>
        <dbReference type="ARBA" id="ARBA00007240"/>
    </source>
</evidence>
<dbReference type="PANTHER" id="PTHR31268">
    <property type="match status" value="1"/>
</dbReference>
<accession>A0AAE1MS11</accession>
<reference evidence="3" key="1">
    <citation type="submission" date="2023-10" db="EMBL/GenBank/DDBJ databases">
        <title>Chromosome-level genome of the transformable northern wattle, Acacia crassicarpa.</title>
        <authorList>
            <person name="Massaro I."/>
            <person name="Sinha N.R."/>
            <person name="Poethig S."/>
            <person name="Leichty A.R."/>
        </authorList>
    </citation>
    <scope>NUCLEOTIDE SEQUENCE</scope>
    <source>
        <strain evidence="3">Acra3RX</strain>
        <tissue evidence="3">Leaf</tissue>
    </source>
</reference>
<dbReference type="InterPro" id="IPR017853">
    <property type="entry name" value="GH"/>
</dbReference>
<dbReference type="PANTHER" id="PTHR31268:SF8">
    <property type="entry name" value="GALACTINOL--SUCROSE GALACTOSYLTRANSFERASE 4-RELATED"/>
    <property type="match status" value="1"/>
</dbReference>
<gene>
    <name evidence="3" type="ORF">QN277_019705</name>
</gene>
<evidence type="ECO:0000313" key="4">
    <source>
        <dbReference type="Proteomes" id="UP001293593"/>
    </source>
</evidence>
<protein>
    <submittedName>
        <fullName evidence="3">Uncharacterized protein</fullName>
    </submittedName>
</protein>
<keyword evidence="2" id="KW-0119">Carbohydrate metabolism</keyword>
<proteinExistence type="inferred from homology"/>
<dbReference type="Pfam" id="PF05691">
    <property type="entry name" value="Raffinose_syn"/>
    <property type="match status" value="1"/>
</dbReference>
<dbReference type="InterPro" id="IPR008811">
    <property type="entry name" value="Glycosyl_hydrolases_36"/>
</dbReference>
<dbReference type="SUPFAM" id="SSF51445">
    <property type="entry name" value="(Trans)glycosidases"/>
    <property type="match status" value="1"/>
</dbReference>
<dbReference type="EMBL" id="JAWXYG010000005">
    <property type="protein sequence ID" value="KAK4270941.1"/>
    <property type="molecule type" value="Genomic_DNA"/>
</dbReference>